<protein>
    <submittedName>
        <fullName evidence="2">Uncharacterized protein</fullName>
    </submittedName>
</protein>
<name>A0A080ZYC2_PHYNI</name>
<reference evidence="2 3" key="1">
    <citation type="submission" date="2013-11" db="EMBL/GenBank/DDBJ databases">
        <title>The Genome Sequence of Phytophthora parasitica P1976.</title>
        <authorList>
            <consortium name="The Broad Institute Genomics Platform"/>
            <person name="Russ C."/>
            <person name="Tyler B."/>
            <person name="Panabieres F."/>
            <person name="Shan W."/>
            <person name="Tripathy S."/>
            <person name="Grunwald N."/>
            <person name="Machado M."/>
            <person name="Johnson C.S."/>
            <person name="Walker B."/>
            <person name="Young S."/>
            <person name="Zeng Q."/>
            <person name="Gargeya S."/>
            <person name="Fitzgerald M."/>
            <person name="Haas B."/>
            <person name="Abouelleil A."/>
            <person name="Allen A.W."/>
            <person name="Alvarado L."/>
            <person name="Arachchi H.M."/>
            <person name="Berlin A.M."/>
            <person name="Chapman S.B."/>
            <person name="Gainer-Dewar J."/>
            <person name="Goldberg J."/>
            <person name="Griggs A."/>
            <person name="Gujja S."/>
            <person name="Hansen M."/>
            <person name="Howarth C."/>
            <person name="Imamovic A."/>
            <person name="Ireland A."/>
            <person name="Larimer J."/>
            <person name="McCowan C."/>
            <person name="Murphy C."/>
            <person name="Pearson M."/>
            <person name="Poon T.W."/>
            <person name="Priest M."/>
            <person name="Roberts A."/>
            <person name="Saif S."/>
            <person name="Shea T."/>
            <person name="Sisk P."/>
            <person name="Sykes S."/>
            <person name="Wortman J."/>
            <person name="Nusbaum C."/>
            <person name="Birren B."/>
        </authorList>
    </citation>
    <scope>NUCLEOTIDE SEQUENCE [LARGE SCALE GENOMIC DNA]</scope>
    <source>
        <strain evidence="2 3">P1976</strain>
    </source>
</reference>
<evidence type="ECO:0000256" key="1">
    <source>
        <dbReference type="SAM" id="MobiDB-lite"/>
    </source>
</evidence>
<accession>A0A080ZYC2</accession>
<organism evidence="2 3">
    <name type="scientific">Phytophthora nicotianae P1976</name>
    <dbReference type="NCBI Taxonomy" id="1317066"/>
    <lineage>
        <taxon>Eukaryota</taxon>
        <taxon>Sar</taxon>
        <taxon>Stramenopiles</taxon>
        <taxon>Oomycota</taxon>
        <taxon>Peronosporomycetes</taxon>
        <taxon>Peronosporales</taxon>
        <taxon>Peronosporaceae</taxon>
        <taxon>Phytophthora</taxon>
    </lineage>
</organism>
<evidence type="ECO:0000313" key="2">
    <source>
        <dbReference type="EMBL" id="ETO71633.1"/>
    </source>
</evidence>
<comment type="caution">
    <text evidence="2">The sequence shown here is derived from an EMBL/GenBank/DDBJ whole genome shotgun (WGS) entry which is preliminary data.</text>
</comment>
<dbReference type="EMBL" id="ANJA01002159">
    <property type="protein sequence ID" value="ETO71633.1"/>
    <property type="molecule type" value="Genomic_DNA"/>
</dbReference>
<evidence type="ECO:0000313" key="3">
    <source>
        <dbReference type="Proteomes" id="UP000028582"/>
    </source>
</evidence>
<dbReference type="AlphaFoldDB" id="A0A080ZYC2"/>
<feature type="region of interest" description="Disordered" evidence="1">
    <location>
        <begin position="69"/>
        <end position="96"/>
    </location>
</feature>
<dbReference type="OrthoDB" id="165544at2759"/>
<feature type="region of interest" description="Disordered" evidence="1">
    <location>
        <begin position="111"/>
        <end position="177"/>
    </location>
</feature>
<feature type="compositionally biased region" description="Basic and acidic residues" evidence="1">
    <location>
        <begin position="69"/>
        <end position="80"/>
    </location>
</feature>
<gene>
    <name evidence="2" type="ORF">F444_12049</name>
</gene>
<dbReference type="Proteomes" id="UP000028582">
    <property type="component" value="Unassembled WGS sequence"/>
</dbReference>
<proteinExistence type="predicted"/>
<sequence>MARPRGSMSAAIDPLFEFDAPQTFVDLIAPLSPFPPGAHDPWFDQIHPEHSKPSAELAKELADAVRKLQDKEQQLKDAGKSKSNSRRDHRWSLNKENQLPMDWREIVATRNKQLQQKKRSKFKSLKEMRATQEPFKLQKTKVKVKTVSAPSSESRKPLRDLGNSLNSGRKRAPPEKEMKDLHELLKKHNKKFKTTHTYEPPQHSVREVKQWERETSKSYYALSAEERVQANQEITIWKQRRQMERSR</sequence>